<proteinExistence type="predicted"/>
<protein>
    <submittedName>
        <fullName evidence="1">Uncharacterized protein</fullName>
    </submittedName>
</protein>
<sequence>MNTLSASFTIEVNGTPIAKVGPDAEDRTHATIGPDAAVFTLKDGRLQSGDWILGRPMREDRSLGPKAVRWFRARDGDHKLVNPVTAHEDGHSYKIEISAPGLMIQEDKVFVDLLGNDLADVVVKIF</sequence>
<reference evidence="1" key="1">
    <citation type="journal article" date="2020" name="Stud. Mycol.">
        <title>101 Dothideomycetes genomes: a test case for predicting lifestyles and emergence of pathogens.</title>
        <authorList>
            <person name="Haridas S."/>
            <person name="Albert R."/>
            <person name="Binder M."/>
            <person name="Bloem J."/>
            <person name="Labutti K."/>
            <person name="Salamov A."/>
            <person name="Andreopoulos B."/>
            <person name="Baker S."/>
            <person name="Barry K."/>
            <person name="Bills G."/>
            <person name="Bluhm B."/>
            <person name="Cannon C."/>
            <person name="Castanera R."/>
            <person name="Culley D."/>
            <person name="Daum C."/>
            <person name="Ezra D."/>
            <person name="Gonzalez J."/>
            <person name="Henrissat B."/>
            <person name="Kuo A."/>
            <person name="Liang C."/>
            <person name="Lipzen A."/>
            <person name="Lutzoni F."/>
            <person name="Magnuson J."/>
            <person name="Mondo S."/>
            <person name="Nolan M."/>
            <person name="Ohm R."/>
            <person name="Pangilinan J."/>
            <person name="Park H.-J."/>
            <person name="Ramirez L."/>
            <person name="Alfaro M."/>
            <person name="Sun H."/>
            <person name="Tritt A."/>
            <person name="Yoshinaga Y."/>
            <person name="Zwiers L.-H."/>
            <person name="Turgeon B."/>
            <person name="Goodwin S."/>
            <person name="Spatafora J."/>
            <person name="Crous P."/>
            <person name="Grigoriev I."/>
        </authorList>
    </citation>
    <scope>NUCLEOTIDE SEQUENCE</scope>
    <source>
        <strain evidence="1">CBS 473.64</strain>
    </source>
</reference>
<organism evidence="1 2">
    <name type="scientific">Massarina eburnea CBS 473.64</name>
    <dbReference type="NCBI Taxonomy" id="1395130"/>
    <lineage>
        <taxon>Eukaryota</taxon>
        <taxon>Fungi</taxon>
        <taxon>Dikarya</taxon>
        <taxon>Ascomycota</taxon>
        <taxon>Pezizomycotina</taxon>
        <taxon>Dothideomycetes</taxon>
        <taxon>Pleosporomycetidae</taxon>
        <taxon>Pleosporales</taxon>
        <taxon>Massarineae</taxon>
        <taxon>Massarinaceae</taxon>
        <taxon>Massarina</taxon>
    </lineage>
</organism>
<gene>
    <name evidence="1" type="ORF">P280DRAFT_469334</name>
</gene>
<dbReference type="EMBL" id="MU006784">
    <property type="protein sequence ID" value="KAF2640585.1"/>
    <property type="molecule type" value="Genomic_DNA"/>
</dbReference>
<evidence type="ECO:0000313" key="1">
    <source>
        <dbReference type="EMBL" id="KAF2640585.1"/>
    </source>
</evidence>
<dbReference type="Proteomes" id="UP000799753">
    <property type="component" value="Unassembled WGS sequence"/>
</dbReference>
<name>A0A6A6RZD2_9PLEO</name>
<keyword evidence="2" id="KW-1185">Reference proteome</keyword>
<dbReference type="OrthoDB" id="3439489at2759"/>
<dbReference type="AlphaFoldDB" id="A0A6A6RZD2"/>
<evidence type="ECO:0000313" key="2">
    <source>
        <dbReference type="Proteomes" id="UP000799753"/>
    </source>
</evidence>
<accession>A0A6A6RZD2</accession>
<dbReference type="Gene3D" id="2.80.10.50">
    <property type="match status" value="1"/>
</dbReference>